<keyword evidence="2" id="KW-1003">Cell membrane</keyword>
<dbReference type="GO" id="GO:0022857">
    <property type="term" value="F:transmembrane transporter activity"/>
    <property type="evidence" value="ECO:0007669"/>
    <property type="project" value="TreeGrafter"/>
</dbReference>
<feature type="domain" description="ABC3 transporter permease C-terminal" evidence="7">
    <location>
        <begin position="286"/>
        <end position="401"/>
    </location>
</feature>
<sequence length="787" mass="88174">MLKNNIKIAWRSLKKDRQFTLLNLLGLSTGLACVLFIYLWVSDELSVDKFNQNDSRLYKYMEHRKKADGIWTAPSSSFPTAAAMAAEMPEVEYATTTSEADDISLSVDGTSEIRSARRYVSKDFFHVFSYEILQGNKQQVLPDKNSIAISDELAHKLFNTTEGVIGKTLIYQHDKQYTVSAIFRRPPVNASEQFDCVLSTDILKDQNSSIDSWFNTGPRTYVLLKPGMSPASVDQKLPAFIMAKTNNEAKHRTPFLKRYAEVYLYGEYENGVLKGGRIDYVRMFSLIAIFILIIACINFMNLSTAKAAQRLKEVGVKKVMGANRRSLVMQYLGQSMLMTFFAFLLAFVLVFFCLPSFNAITGKQLTLVPDTRLILSSLGIALLTGLIAGSYPAFYLSGFNPAVILKGKLRNSTGEILVRKGLVVFQFSLSVILIVSVLVVYKQIAYVQSRPLGYNKENVLSFNKDGKLNNSENLQTFLSEVRKVPGVTIASSIGHSLTGHDGGTSGVIWEGKDPEDRTEFENVGANYDMIETLGFEMKEGRSFSPQFGSDSNAIIFNETGIRFMGMKDPIGKTIKLWGENRTIIGVVKDFHYESLHEPLKPLFIQLNTNSRRIVARITAGKEKETIAGIEKIYKQFNPDFTFNYSFMDDTFQRMYTSEKRVSILSRYFAGLAILISCLGLFGLAAFTAHRRQKEIGIRKIVGATANNLYLMLSKDFLKLVFIAIIIALPVSWWAMNHWLQGFAYRTPIGPGIFLTAGIATLLITLLTISYQTIKAVVANPVHSLKAE</sequence>
<dbReference type="RefSeq" id="WP_074242092.1">
    <property type="nucleotide sequence ID" value="NZ_FSRA01000002.1"/>
</dbReference>
<evidence type="ECO:0000256" key="2">
    <source>
        <dbReference type="ARBA" id="ARBA00022475"/>
    </source>
</evidence>
<feature type="transmembrane region" description="Helical" evidence="6">
    <location>
        <begin position="667"/>
        <end position="688"/>
    </location>
</feature>
<evidence type="ECO:0000313" key="9">
    <source>
        <dbReference type="EMBL" id="SIO49886.1"/>
    </source>
</evidence>
<evidence type="ECO:0000259" key="8">
    <source>
        <dbReference type="Pfam" id="PF12704"/>
    </source>
</evidence>
<feature type="transmembrane region" description="Helical" evidence="6">
    <location>
        <begin position="747"/>
        <end position="768"/>
    </location>
</feature>
<accession>A0A1N6K0P7</accession>
<protein>
    <submittedName>
        <fullName evidence="9">Duplicated orphan permease</fullName>
    </submittedName>
</protein>
<evidence type="ECO:0000256" key="3">
    <source>
        <dbReference type="ARBA" id="ARBA00022692"/>
    </source>
</evidence>
<dbReference type="GO" id="GO:0005886">
    <property type="term" value="C:plasma membrane"/>
    <property type="evidence" value="ECO:0007669"/>
    <property type="project" value="UniProtKB-SubCell"/>
</dbReference>
<feature type="transmembrane region" description="Helical" evidence="6">
    <location>
        <begin position="280"/>
        <end position="302"/>
    </location>
</feature>
<dbReference type="PROSITE" id="PS51257">
    <property type="entry name" value="PROKAR_LIPOPROTEIN"/>
    <property type="match status" value="1"/>
</dbReference>
<gene>
    <name evidence="9" type="ORF">SAMN04488055_4798</name>
</gene>
<comment type="subcellular location">
    <subcellularLocation>
        <location evidence="1">Cell membrane</location>
        <topology evidence="1">Multi-pass membrane protein</topology>
    </subcellularLocation>
</comment>
<feature type="transmembrane region" description="Helical" evidence="6">
    <location>
        <begin position="21"/>
        <end position="41"/>
    </location>
</feature>
<feature type="domain" description="ABC3 transporter permease C-terminal" evidence="7">
    <location>
        <begin position="668"/>
        <end position="777"/>
    </location>
</feature>
<feature type="domain" description="MacB-like periplasmic core" evidence="8">
    <location>
        <begin position="20"/>
        <end position="238"/>
    </location>
</feature>
<keyword evidence="5 6" id="KW-0472">Membrane</keyword>
<evidence type="ECO:0000256" key="4">
    <source>
        <dbReference type="ARBA" id="ARBA00022989"/>
    </source>
</evidence>
<evidence type="ECO:0000256" key="6">
    <source>
        <dbReference type="SAM" id="Phobius"/>
    </source>
</evidence>
<dbReference type="AlphaFoldDB" id="A0A1N6K0P7"/>
<dbReference type="PANTHER" id="PTHR30572:SF18">
    <property type="entry name" value="ABC-TYPE MACROLIDE FAMILY EXPORT SYSTEM PERMEASE COMPONENT 2"/>
    <property type="match status" value="1"/>
</dbReference>
<name>A0A1N6K0P7_9BACT</name>
<dbReference type="OrthoDB" id="5933722at2"/>
<evidence type="ECO:0000256" key="5">
    <source>
        <dbReference type="ARBA" id="ARBA00023136"/>
    </source>
</evidence>
<reference evidence="9 10" key="1">
    <citation type="submission" date="2016-11" db="EMBL/GenBank/DDBJ databases">
        <authorList>
            <person name="Jaros S."/>
            <person name="Januszkiewicz K."/>
            <person name="Wedrychowicz H."/>
        </authorList>
    </citation>
    <scope>NUCLEOTIDE SEQUENCE [LARGE SCALE GENOMIC DNA]</scope>
    <source>
        <strain evidence="9 10">DSM 24787</strain>
    </source>
</reference>
<dbReference type="Pfam" id="PF12704">
    <property type="entry name" value="MacB_PCD"/>
    <property type="match status" value="1"/>
</dbReference>
<feature type="transmembrane region" description="Helical" evidence="6">
    <location>
        <begin position="373"/>
        <end position="396"/>
    </location>
</feature>
<keyword evidence="3 6" id="KW-0812">Transmembrane</keyword>
<dbReference type="InterPro" id="IPR050250">
    <property type="entry name" value="Macrolide_Exporter_MacB"/>
</dbReference>
<dbReference type="STRING" id="536979.SAMN04488055_4798"/>
<proteinExistence type="predicted"/>
<keyword evidence="4 6" id="KW-1133">Transmembrane helix</keyword>
<evidence type="ECO:0000313" key="10">
    <source>
        <dbReference type="Proteomes" id="UP000185003"/>
    </source>
</evidence>
<evidence type="ECO:0000256" key="1">
    <source>
        <dbReference type="ARBA" id="ARBA00004651"/>
    </source>
</evidence>
<dbReference type="Pfam" id="PF02687">
    <property type="entry name" value="FtsX"/>
    <property type="match status" value="2"/>
</dbReference>
<dbReference type="InterPro" id="IPR025857">
    <property type="entry name" value="MacB_PCD"/>
</dbReference>
<dbReference type="EMBL" id="FSRA01000002">
    <property type="protein sequence ID" value="SIO49886.1"/>
    <property type="molecule type" value="Genomic_DNA"/>
</dbReference>
<dbReference type="Proteomes" id="UP000185003">
    <property type="component" value="Unassembled WGS sequence"/>
</dbReference>
<evidence type="ECO:0000259" key="7">
    <source>
        <dbReference type="Pfam" id="PF02687"/>
    </source>
</evidence>
<dbReference type="InterPro" id="IPR003838">
    <property type="entry name" value="ABC3_permease_C"/>
</dbReference>
<keyword evidence="10" id="KW-1185">Reference proteome</keyword>
<feature type="transmembrane region" description="Helical" evidence="6">
    <location>
        <begin position="716"/>
        <end position="735"/>
    </location>
</feature>
<dbReference type="PANTHER" id="PTHR30572">
    <property type="entry name" value="MEMBRANE COMPONENT OF TRANSPORTER-RELATED"/>
    <property type="match status" value="1"/>
</dbReference>
<organism evidence="9 10">
    <name type="scientific">Chitinophaga niabensis</name>
    <dbReference type="NCBI Taxonomy" id="536979"/>
    <lineage>
        <taxon>Bacteria</taxon>
        <taxon>Pseudomonadati</taxon>
        <taxon>Bacteroidota</taxon>
        <taxon>Chitinophagia</taxon>
        <taxon>Chitinophagales</taxon>
        <taxon>Chitinophagaceae</taxon>
        <taxon>Chitinophaga</taxon>
    </lineage>
</organism>
<feature type="transmembrane region" description="Helical" evidence="6">
    <location>
        <begin position="337"/>
        <end position="361"/>
    </location>
</feature>
<feature type="transmembrane region" description="Helical" evidence="6">
    <location>
        <begin position="417"/>
        <end position="441"/>
    </location>
</feature>